<evidence type="ECO:0000313" key="2">
    <source>
        <dbReference type="Proteomes" id="UP000539957"/>
    </source>
</evidence>
<protein>
    <submittedName>
        <fullName evidence="1">Putative metal-binding protein</fullName>
    </submittedName>
</protein>
<reference evidence="1 2" key="1">
    <citation type="submission" date="2020-08" db="EMBL/GenBank/DDBJ databases">
        <title>Functional genomics of gut bacteria from endangered species of beetles.</title>
        <authorList>
            <person name="Carlos-Shanley C."/>
        </authorList>
    </citation>
    <scope>NUCLEOTIDE SEQUENCE [LARGE SCALE GENOMIC DNA]</scope>
    <source>
        <strain evidence="1 2">S00123</strain>
    </source>
</reference>
<name>A0A7W7N453_9CAUL</name>
<dbReference type="Proteomes" id="UP000539957">
    <property type="component" value="Unassembled WGS sequence"/>
</dbReference>
<proteinExistence type="predicted"/>
<sequence>MTARLVICTTCRFSKEEAVDAAGRSGGQGLLGAVSTLVAGDSALRVEEQACLWACSSYCSVYLAEEGKPAYLAGQFAPTTESADAIVAFARLYAASPSGAVPYRQWPEGVKGHFIARLPHGQIQ</sequence>
<keyword evidence="2" id="KW-1185">Reference proteome</keyword>
<evidence type="ECO:0000313" key="1">
    <source>
        <dbReference type="EMBL" id="MBB4797897.1"/>
    </source>
</evidence>
<dbReference type="InterPro" id="IPR012863">
    <property type="entry name" value="DUF1636"/>
</dbReference>
<dbReference type="RefSeq" id="WP_184268819.1">
    <property type="nucleotide sequence ID" value="NZ_JACHKY010000002.1"/>
</dbReference>
<accession>A0A7W7N453</accession>
<gene>
    <name evidence="1" type="ORF">HNP32_001621</name>
</gene>
<dbReference type="Pfam" id="PF07845">
    <property type="entry name" value="DUF1636"/>
    <property type="match status" value="1"/>
</dbReference>
<dbReference type="EMBL" id="JACHKY010000002">
    <property type="protein sequence ID" value="MBB4797897.1"/>
    <property type="molecule type" value="Genomic_DNA"/>
</dbReference>
<comment type="caution">
    <text evidence="1">The sequence shown here is derived from an EMBL/GenBank/DDBJ whole genome shotgun (WGS) entry which is preliminary data.</text>
</comment>
<organism evidence="1 2">
    <name type="scientific">Brevundimonas bullata</name>
    <dbReference type="NCBI Taxonomy" id="13160"/>
    <lineage>
        <taxon>Bacteria</taxon>
        <taxon>Pseudomonadati</taxon>
        <taxon>Pseudomonadota</taxon>
        <taxon>Alphaproteobacteria</taxon>
        <taxon>Caulobacterales</taxon>
        <taxon>Caulobacteraceae</taxon>
        <taxon>Brevundimonas</taxon>
    </lineage>
</organism>
<dbReference type="AlphaFoldDB" id="A0A7W7N453"/>